<feature type="transmembrane region" description="Helical" evidence="7">
    <location>
        <begin position="171"/>
        <end position="191"/>
    </location>
</feature>
<dbReference type="STRING" id="1117379.BABA_17077"/>
<keyword evidence="6 7" id="KW-0472">Membrane</keyword>
<dbReference type="InterPro" id="IPR000849">
    <property type="entry name" value="Sugar_P_transporter"/>
</dbReference>
<dbReference type="PATRIC" id="fig|1117379.3.peg.3544"/>
<protein>
    <submittedName>
        <fullName evidence="9">Major facilitator superfamily transporter metabolite/H(+) symporter</fullName>
    </submittedName>
</protein>
<evidence type="ECO:0000259" key="8">
    <source>
        <dbReference type="PROSITE" id="PS50850"/>
    </source>
</evidence>
<evidence type="ECO:0000256" key="7">
    <source>
        <dbReference type="SAM" id="Phobius"/>
    </source>
</evidence>
<organism evidence="9 10">
    <name type="scientific">Neobacillus bataviensis LMG 21833</name>
    <dbReference type="NCBI Taxonomy" id="1117379"/>
    <lineage>
        <taxon>Bacteria</taxon>
        <taxon>Bacillati</taxon>
        <taxon>Bacillota</taxon>
        <taxon>Bacilli</taxon>
        <taxon>Bacillales</taxon>
        <taxon>Bacillaceae</taxon>
        <taxon>Neobacillus</taxon>
    </lineage>
</organism>
<dbReference type="OrthoDB" id="9773404at2"/>
<feature type="transmembrane region" description="Helical" evidence="7">
    <location>
        <begin position="303"/>
        <end position="322"/>
    </location>
</feature>
<dbReference type="PIRSF" id="PIRSF002808">
    <property type="entry name" value="Hexose_phosphate_transp"/>
    <property type="match status" value="1"/>
</dbReference>
<comment type="subcellular location">
    <subcellularLocation>
        <location evidence="1">Cell membrane</location>
        <topology evidence="1">Multi-pass membrane protein</topology>
    </subcellularLocation>
</comment>
<evidence type="ECO:0000256" key="1">
    <source>
        <dbReference type="ARBA" id="ARBA00004651"/>
    </source>
</evidence>
<dbReference type="InterPro" id="IPR011701">
    <property type="entry name" value="MFS"/>
</dbReference>
<evidence type="ECO:0000256" key="4">
    <source>
        <dbReference type="ARBA" id="ARBA00022692"/>
    </source>
</evidence>
<dbReference type="GO" id="GO:0005886">
    <property type="term" value="C:plasma membrane"/>
    <property type="evidence" value="ECO:0007669"/>
    <property type="project" value="UniProtKB-SubCell"/>
</dbReference>
<dbReference type="InterPro" id="IPR036259">
    <property type="entry name" value="MFS_trans_sf"/>
</dbReference>
<dbReference type="GO" id="GO:0022857">
    <property type="term" value="F:transmembrane transporter activity"/>
    <property type="evidence" value="ECO:0007669"/>
    <property type="project" value="InterPro"/>
</dbReference>
<dbReference type="Proteomes" id="UP000006316">
    <property type="component" value="Unassembled WGS sequence"/>
</dbReference>
<accession>K6DCW7</accession>
<reference evidence="9 10" key="1">
    <citation type="journal article" date="2012" name="Front. Microbiol.">
        <title>Redundancy and modularity in membrane-associated dissimilatory nitrate reduction in Bacillus.</title>
        <authorList>
            <person name="Heylen K."/>
            <person name="Keltjens J."/>
        </authorList>
    </citation>
    <scope>NUCLEOTIDE SEQUENCE [LARGE SCALE GENOMIC DNA]</scope>
    <source>
        <strain evidence="10">LMG 21833T</strain>
    </source>
</reference>
<feature type="transmembrane region" description="Helical" evidence="7">
    <location>
        <begin position="234"/>
        <end position="256"/>
    </location>
</feature>
<evidence type="ECO:0000256" key="6">
    <source>
        <dbReference type="ARBA" id="ARBA00023136"/>
    </source>
</evidence>
<dbReference type="SUPFAM" id="SSF103473">
    <property type="entry name" value="MFS general substrate transporter"/>
    <property type="match status" value="1"/>
</dbReference>
<dbReference type="eggNOG" id="COG2271">
    <property type="taxonomic scope" value="Bacteria"/>
</dbReference>
<dbReference type="PANTHER" id="PTHR11662">
    <property type="entry name" value="SOLUTE CARRIER FAMILY 17"/>
    <property type="match status" value="1"/>
</dbReference>
<keyword evidence="5 7" id="KW-1133">Transmembrane helix</keyword>
<evidence type="ECO:0000313" key="10">
    <source>
        <dbReference type="Proteomes" id="UP000006316"/>
    </source>
</evidence>
<dbReference type="RefSeq" id="WP_007086411.1">
    <property type="nucleotide sequence ID" value="NZ_AJLS01000121.1"/>
</dbReference>
<dbReference type="CDD" id="cd17319">
    <property type="entry name" value="MFS_ExuT_GudP_like"/>
    <property type="match status" value="1"/>
</dbReference>
<name>K6DCW7_9BACI</name>
<keyword evidence="10" id="KW-1185">Reference proteome</keyword>
<dbReference type="PANTHER" id="PTHR11662:SF399">
    <property type="entry name" value="FI19708P1-RELATED"/>
    <property type="match status" value="1"/>
</dbReference>
<dbReference type="Gene3D" id="1.20.1250.20">
    <property type="entry name" value="MFS general substrate transporter like domains"/>
    <property type="match status" value="2"/>
</dbReference>
<feature type="domain" description="Major facilitator superfamily (MFS) profile" evidence="8">
    <location>
        <begin position="17"/>
        <end position="415"/>
    </location>
</feature>
<dbReference type="Pfam" id="PF07690">
    <property type="entry name" value="MFS_1"/>
    <property type="match status" value="1"/>
</dbReference>
<dbReference type="InterPro" id="IPR050382">
    <property type="entry name" value="MFS_Na/Anion_cotransporter"/>
</dbReference>
<dbReference type="InterPro" id="IPR020846">
    <property type="entry name" value="MFS_dom"/>
</dbReference>
<feature type="transmembrane region" description="Helical" evidence="7">
    <location>
        <begin position="141"/>
        <end position="165"/>
    </location>
</feature>
<feature type="transmembrane region" description="Helical" evidence="7">
    <location>
        <begin position="362"/>
        <end position="385"/>
    </location>
</feature>
<dbReference type="EMBL" id="AJLS01000121">
    <property type="protein sequence ID" value="EKN66144.1"/>
    <property type="molecule type" value="Genomic_DNA"/>
</dbReference>
<feature type="transmembrane region" description="Helical" evidence="7">
    <location>
        <begin position="391"/>
        <end position="410"/>
    </location>
</feature>
<feature type="transmembrane region" description="Helical" evidence="7">
    <location>
        <begin position="50"/>
        <end position="67"/>
    </location>
</feature>
<feature type="transmembrane region" description="Helical" evidence="7">
    <location>
        <begin position="268"/>
        <end position="291"/>
    </location>
</feature>
<proteinExistence type="predicted"/>
<feature type="transmembrane region" description="Helical" evidence="7">
    <location>
        <begin position="79"/>
        <end position="97"/>
    </location>
</feature>
<feature type="transmembrane region" description="Helical" evidence="7">
    <location>
        <begin position="109"/>
        <end position="129"/>
    </location>
</feature>
<sequence length="430" mass="47405">MTKISSQPSSKTRWYRIGTLLFLIYIFAFIDRTNIGMAAPSMTKELGLTPATMGVIMSAFFWGYILTQVPGGWVAQRFSAKWIIVILSITFAIFSALTGVMRTVSSLEVIRFLLGLAEGFMWPSFMVLASRWFPMHERAQITGLIFIGVPLSGAVLSPLAGWMIQTWDWQVMFYLQAVPPLILAVLAMFLLSDDPMKDKRLSKDEREYIMNNRSNPSTDDHTKKQPFLKSILSIRLWVLAVIYLFWLCGLYAYGLWLPTAVKSLGDLSTTMVGVLSAIPPLLGACAMTLNSRLSDKKMKRGKYVISWVALGGIALLVGNFVHDPIWSYLLLCVIAIGVYGPFGVWWAWCLEHVSSEHVGTHNAVINLFGSFGGIIGPPMVALASVGGNVGSGFYILGIAMLVSALLALLLNISSNKAQTKEYGLEKPPAV</sequence>
<keyword evidence="2" id="KW-0813">Transport</keyword>
<dbReference type="PROSITE" id="PS50850">
    <property type="entry name" value="MFS"/>
    <property type="match status" value="1"/>
</dbReference>
<dbReference type="AlphaFoldDB" id="K6DCW7"/>
<gene>
    <name evidence="9" type="ORF">BABA_17077</name>
</gene>
<evidence type="ECO:0000256" key="3">
    <source>
        <dbReference type="ARBA" id="ARBA00022475"/>
    </source>
</evidence>
<evidence type="ECO:0000313" key="9">
    <source>
        <dbReference type="EMBL" id="EKN66144.1"/>
    </source>
</evidence>
<feature type="transmembrane region" description="Helical" evidence="7">
    <location>
        <begin position="328"/>
        <end position="350"/>
    </location>
</feature>
<keyword evidence="3" id="KW-1003">Cell membrane</keyword>
<evidence type="ECO:0000256" key="2">
    <source>
        <dbReference type="ARBA" id="ARBA00022448"/>
    </source>
</evidence>
<comment type="caution">
    <text evidence="9">The sequence shown here is derived from an EMBL/GenBank/DDBJ whole genome shotgun (WGS) entry which is preliminary data.</text>
</comment>
<evidence type="ECO:0000256" key="5">
    <source>
        <dbReference type="ARBA" id="ARBA00022989"/>
    </source>
</evidence>
<keyword evidence="4 7" id="KW-0812">Transmembrane</keyword>
<feature type="transmembrane region" description="Helical" evidence="7">
    <location>
        <begin position="12"/>
        <end position="30"/>
    </location>
</feature>